<dbReference type="Proteomes" id="UP000287651">
    <property type="component" value="Unassembled WGS sequence"/>
</dbReference>
<keyword evidence="5" id="KW-0560">Oxidoreductase</keyword>
<comment type="catalytic activity">
    <reaction evidence="7">
        <text>L-cysteine + O2 = 3-sulfino-L-alanine + H(+)</text>
        <dbReference type="Rhea" id="RHEA:20441"/>
        <dbReference type="ChEBI" id="CHEBI:15378"/>
        <dbReference type="ChEBI" id="CHEBI:15379"/>
        <dbReference type="ChEBI" id="CHEBI:35235"/>
        <dbReference type="ChEBI" id="CHEBI:61085"/>
        <dbReference type="EC" id="1.13.11.20"/>
    </reaction>
    <physiologicalReaction direction="left-to-right" evidence="7">
        <dbReference type="Rhea" id="RHEA:20442"/>
    </physiologicalReaction>
</comment>
<evidence type="ECO:0000256" key="7">
    <source>
        <dbReference type="ARBA" id="ARBA00024284"/>
    </source>
</evidence>
<dbReference type="Gene3D" id="2.60.120.10">
    <property type="entry name" value="Jelly Rolls"/>
    <property type="match status" value="1"/>
</dbReference>
<evidence type="ECO:0000256" key="1">
    <source>
        <dbReference type="ARBA" id="ARBA00001954"/>
    </source>
</evidence>
<dbReference type="EC" id="1.13.11.20" evidence="3"/>
<evidence type="ECO:0000313" key="8">
    <source>
        <dbReference type="EMBL" id="RRT42299.1"/>
    </source>
</evidence>
<evidence type="ECO:0000256" key="3">
    <source>
        <dbReference type="ARBA" id="ARBA00013133"/>
    </source>
</evidence>
<gene>
    <name evidence="8" type="ORF">B296_00057226</name>
</gene>
<protein>
    <recommendedName>
        <fullName evidence="3">cysteine dioxygenase</fullName>
        <ecNumber evidence="3">1.13.11.20</ecNumber>
    </recommendedName>
</protein>
<dbReference type="GO" id="GO:0070483">
    <property type="term" value="P:detection of hypoxia"/>
    <property type="evidence" value="ECO:0007669"/>
    <property type="project" value="UniProtKB-ARBA"/>
</dbReference>
<dbReference type="PANTHER" id="PTHR22966:SF29">
    <property type="entry name" value="PLANT CYSTEINE OXIDASE 3"/>
    <property type="match status" value="1"/>
</dbReference>
<dbReference type="SUPFAM" id="SSF51182">
    <property type="entry name" value="RmlC-like cupins"/>
    <property type="match status" value="1"/>
</dbReference>
<evidence type="ECO:0000313" key="9">
    <source>
        <dbReference type="Proteomes" id="UP000287651"/>
    </source>
</evidence>
<sequence length="132" mass="14375">MARGSSVQALYELCKKTFSPSAAASSPPPTSAIRKIAALLGILSLRIVPLQMHFISSRACAVLPLIFYLLMQIGIFCLPTSSVIPLHDHPGMTVLSKVLYGSMHVKSYDWIEPACLTRSNKPDDFPGLLISF</sequence>
<dbReference type="InterPro" id="IPR014710">
    <property type="entry name" value="RmlC-like_jellyroll"/>
</dbReference>
<accession>A0A426XS33</accession>
<proteinExistence type="inferred from homology"/>
<dbReference type="InterPro" id="IPR011051">
    <property type="entry name" value="RmlC_Cupin_sf"/>
</dbReference>
<dbReference type="PANTHER" id="PTHR22966">
    <property type="entry name" value="2-AMINOETHANETHIOL DIOXYGENASE"/>
    <property type="match status" value="1"/>
</dbReference>
<evidence type="ECO:0000256" key="2">
    <source>
        <dbReference type="ARBA" id="ARBA00006622"/>
    </source>
</evidence>
<dbReference type="AlphaFoldDB" id="A0A426XS33"/>
<dbReference type="GO" id="GO:0046872">
    <property type="term" value="F:metal ion binding"/>
    <property type="evidence" value="ECO:0007669"/>
    <property type="project" value="UniProtKB-KW"/>
</dbReference>
<evidence type="ECO:0000256" key="4">
    <source>
        <dbReference type="ARBA" id="ARBA00022723"/>
    </source>
</evidence>
<dbReference type="InterPro" id="IPR012864">
    <property type="entry name" value="PCO/ADO"/>
</dbReference>
<name>A0A426XS33_ENSVE</name>
<keyword evidence="4" id="KW-0479">Metal-binding</keyword>
<comment type="cofactor">
    <cofactor evidence="1">
        <name>Fe(2+)</name>
        <dbReference type="ChEBI" id="CHEBI:29033"/>
    </cofactor>
</comment>
<organism evidence="8 9">
    <name type="scientific">Ensete ventricosum</name>
    <name type="common">Abyssinian banana</name>
    <name type="synonym">Musa ensete</name>
    <dbReference type="NCBI Taxonomy" id="4639"/>
    <lineage>
        <taxon>Eukaryota</taxon>
        <taxon>Viridiplantae</taxon>
        <taxon>Streptophyta</taxon>
        <taxon>Embryophyta</taxon>
        <taxon>Tracheophyta</taxon>
        <taxon>Spermatophyta</taxon>
        <taxon>Magnoliopsida</taxon>
        <taxon>Liliopsida</taxon>
        <taxon>Zingiberales</taxon>
        <taxon>Musaceae</taxon>
        <taxon>Ensete</taxon>
    </lineage>
</organism>
<comment type="caution">
    <text evidence="8">The sequence shown here is derived from an EMBL/GenBank/DDBJ whole genome shotgun (WGS) entry which is preliminary data.</text>
</comment>
<comment type="similarity">
    <text evidence="2">Belongs to the cysteine dioxygenase family.</text>
</comment>
<evidence type="ECO:0000256" key="5">
    <source>
        <dbReference type="ARBA" id="ARBA00023002"/>
    </source>
</evidence>
<dbReference type="Pfam" id="PF07847">
    <property type="entry name" value="PCO_ADO"/>
    <property type="match status" value="1"/>
</dbReference>
<reference evidence="9" key="1">
    <citation type="journal article" date="2014" name="Agronomy (Basel)">
        <title>A Draft Genome Sequence for Ensete ventricosum, the Drought-Tolerant Tree Against Hunger.</title>
        <authorList>
            <person name="Harrison J."/>
            <person name="Moore K.A."/>
            <person name="Paszkiewicz K."/>
            <person name="Jones T."/>
            <person name="Grant M."/>
            <person name="Ambacheew D."/>
            <person name="Muzemil S."/>
            <person name="Studholme D.J."/>
        </authorList>
    </citation>
    <scope>NUCLEOTIDE SEQUENCE [LARGE SCALE GENOMIC DNA]</scope>
</reference>
<keyword evidence="6" id="KW-0408">Iron</keyword>
<dbReference type="EMBL" id="AMZH03017945">
    <property type="protein sequence ID" value="RRT42299.1"/>
    <property type="molecule type" value="Genomic_DNA"/>
</dbReference>
<evidence type="ECO:0000256" key="6">
    <source>
        <dbReference type="ARBA" id="ARBA00023004"/>
    </source>
</evidence>
<dbReference type="GO" id="GO:0017172">
    <property type="term" value="F:cysteine dioxygenase activity"/>
    <property type="evidence" value="ECO:0007669"/>
    <property type="project" value="UniProtKB-EC"/>
</dbReference>